<sequence>MIAFLKKYKAFLYGLLIHRVLVIILLHFDFIYIDNSAVLANTLSFIFSWMLISLPIHYFSFLKQHKTISLKLIALIFIFLVVIINDGNSKIADNPITFVGLIIIGLYFFSIIATSFFKKYALIIIGFYILAFGYFYYIRVYIDDVNRYLQQEKEIKIILTIPFFALLLMCFYQQWRWLKTLEAKKSKAELSLLKSQINPHFFFNTLNNLYGLIIEKSDDAPNVVLKLSDIMRYTIYMGKEDLVPLKDEIKYLKNYIELHKIRYQKTVDIVFNHSQDIDYQIAPLLFIIPLENAFKHGVESLTEDAFIHITMRSENNIIHFDIENNFEEREANATAGIGIDNLKQRLKLLYPNKHQIQIEVKDGIYKFTLKIETI</sequence>
<dbReference type="InterPro" id="IPR050640">
    <property type="entry name" value="Bact_2-comp_sensor_kinase"/>
</dbReference>
<dbReference type="Pfam" id="PF06580">
    <property type="entry name" value="His_kinase"/>
    <property type="match status" value="1"/>
</dbReference>
<dbReference type="InterPro" id="IPR010559">
    <property type="entry name" value="Sig_transdc_His_kin_internal"/>
</dbReference>
<keyword evidence="1" id="KW-0812">Transmembrane</keyword>
<evidence type="ECO:0000313" key="3">
    <source>
        <dbReference type="EMBL" id="PWN57936.1"/>
    </source>
</evidence>
<name>A0A316WD50_9FLAO</name>
<feature type="transmembrane region" description="Helical" evidence="1">
    <location>
        <begin position="120"/>
        <end position="137"/>
    </location>
</feature>
<feature type="transmembrane region" description="Helical" evidence="1">
    <location>
        <begin position="96"/>
        <end position="113"/>
    </location>
</feature>
<dbReference type="AlphaFoldDB" id="A0A316WD50"/>
<comment type="caution">
    <text evidence="3">The sequence shown here is derived from an EMBL/GenBank/DDBJ whole genome shotgun (WGS) entry which is preliminary data.</text>
</comment>
<keyword evidence="1" id="KW-0472">Membrane</keyword>
<evidence type="ECO:0000256" key="1">
    <source>
        <dbReference type="SAM" id="Phobius"/>
    </source>
</evidence>
<reference evidence="3 4" key="1">
    <citation type="submission" date="2018-04" db="EMBL/GenBank/DDBJ databases">
        <title>Chryseobacterium oncorhynchi 701B-08T from rainbow trout, and Chryseobacterium viscerum 687B-08T from diseased fish.</title>
        <authorList>
            <person name="Jeong J.-J."/>
            <person name="Lee Y.J."/>
            <person name="Pathiraja D."/>
            <person name="Park B."/>
            <person name="Choi I.-G."/>
            <person name="Kim K.D."/>
        </authorList>
    </citation>
    <scope>NUCLEOTIDE SEQUENCE [LARGE SCALE GENOMIC DNA]</scope>
    <source>
        <strain evidence="3 4">687B-08</strain>
    </source>
</reference>
<dbReference type="PANTHER" id="PTHR34220:SF7">
    <property type="entry name" value="SENSOR HISTIDINE KINASE YPDA"/>
    <property type="match status" value="1"/>
</dbReference>
<feature type="transmembrane region" description="Helical" evidence="1">
    <location>
        <begin position="157"/>
        <end position="175"/>
    </location>
</feature>
<feature type="transmembrane region" description="Helical" evidence="1">
    <location>
        <begin position="39"/>
        <end position="61"/>
    </location>
</feature>
<organism evidence="3 4">
    <name type="scientific">Chryseobacterium viscerum</name>
    <dbReference type="NCBI Taxonomy" id="1037377"/>
    <lineage>
        <taxon>Bacteria</taxon>
        <taxon>Pseudomonadati</taxon>
        <taxon>Bacteroidota</taxon>
        <taxon>Flavobacteriia</taxon>
        <taxon>Flavobacteriales</taxon>
        <taxon>Weeksellaceae</taxon>
        <taxon>Chryseobacterium group</taxon>
        <taxon>Chryseobacterium</taxon>
    </lineage>
</organism>
<dbReference type="GO" id="GO:0000155">
    <property type="term" value="F:phosphorelay sensor kinase activity"/>
    <property type="evidence" value="ECO:0007669"/>
    <property type="project" value="InterPro"/>
</dbReference>
<keyword evidence="1" id="KW-1133">Transmembrane helix</keyword>
<dbReference type="RefSeq" id="WP_109739367.1">
    <property type="nucleotide sequence ID" value="NZ_PPEG02000017.1"/>
</dbReference>
<dbReference type="GO" id="GO:0016020">
    <property type="term" value="C:membrane"/>
    <property type="evidence" value="ECO:0007669"/>
    <property type="project" value="InterPro"/>
</dbReference>
<dbReference type="Proteomes" id="UP000236413">
    <property type="component" value="Unassembled WGS sequence"/>
</dbReference>
<gene>
    <name evidence="3" type="ORF">C1634_025420</name>
</gene>
<protein>
    <recommendedName>
        <fullName evidence="2">Signal transduction histidine kinase internal region domain-containing protein</fullName>
    </recommendedName>
</protein>
<evidence type="ECO:0000313" key="4">
    <source>
        <dbReference type="Proteomes" id="UP000236413"/>
    </source>
</evidence>
<dbReference type="Gene3D" id="3.30.565.10">
    <property type="entry name" value="Histidine kinase-like ATPase, C-terminal domain"/>
    <property type="match status" value="1"/>
</dbReference>
<evidence type="ECO:0000259" key="2">
    <source>
        <dbReference type="Pfam" id="PF06580"/>
    </source>
</evidence>
<dbReference type="InterPro" id="IPR036890">
    <property type="entry name" value="HATPase_C_sf"/>
</dbReference>
<feature type="transmembrane region" description="Helical" evidence="1">
    <location>
        <begin position="12"/>
        <end position="33"/>
    </location>
</feature>
<proteinExistence type="predicted"/>
<accession>A0A316WD50</accession>
<dbReference type="EMBL" id="PPEG02000017">
    <property type="protein sequence ID" value="PWN57936.1"/>
    <property type="molecule type" value="Genomic_DNA"/>
</dbReference>
<feature type="transmembrane region" description="Helical" evidence="1">
    <location>
        <begin position="68"/>
        <end position="84"/>
    </location>
</feature>
<dbReference type="PANTHER" id="PTHR34220">
    <property type="entry name" value="SENSOR HISTIDINE KINASE YPDA"/>
    <property type="match status" value="1"/>
</dbReference>
<feature type="domain" description="Signal transduction histidine kinase internal region" evidence="2">
    <location>
        <begin position="188"/>
        <end position="265"/>
    </location>
</feature>